<dbReference type="InterPro" id="IPR014145">
    <property type="entry name" value="LigD_pol_dom"/>
</dbReference>
<evidence type="ECO:0000313" key="26">
    <source>
        <dbReference type="Proteomes" id="UP000093355"/>
    </source>
</evidence>
<keyword evidence="5" id="KW-0548">Nucleotidyltransferase</keyword>
<evidence type="ECO:0000256" key="19">
    <source>
        <dbReference type="ARBA" id="ARBA00029943"/>
    </source>
</evidence>
<feature type="region of interest" description="Disordered" evidence="23">
    <location>
        <begin position="461"/>
        <end position="485"/>
    </location>
</feature>
<dbReference type="Pfam" id="PF21686">
    <property type="entry name" value="LigD_Prim-Pol"/>
    <property type="match status" value="1"/>
</dbReference>
<dbReference type="PROSITE" id="PS00697">
    <property type="entry name" value="DNA_LIGASE_A1"/>
    <property type="match status" value="1"/>
</dbReference>
<dbReference type="GO" id="GO:0046872">
    <property type="term" value="F:metal ion binding"/>
    <property type="evidence" value="ECO:0007669"/>
    <property type="project" value="UniProtKB-KW"/>
</dbReference>
<keyword evidence="16" id="KW-0234">DNA repair</keyword>
<evidence type="ECO:0000256" key="6">
    <source>
        <dbReference type="ARBA" id="ARBA00022722"/>
    </source>
</evidence>
<dbReference type="RefSeq" id="WP_067024011.1">
    <property type="nucleotide sequence ID" value="NZ_JRNY01000001.1"/>
</dbReference>
<dbReference type="EC" id="6.5.1.1" evidence="2"/>
<protein>
    <recommendedName>
        <fullName evidence="2">DNA ligase (ATP)</fullName>
        <ecNumber evidence="2">6.5.1.1</ecNumber>
    </recommendedName>
    <alternativeName>
        <fullName evidence="19">NHEJ DNA polymerase</fullName>
    </alternativeName>
</protein>
<keyword evidence="12" id="KW-0067">ATP-binding</keyword>
<evidence type="ECO:0000256" key="8">
    <source>
        <dbReference type="ARBA" id="ARBA00022741"/>
    </source>
</evidence>
<gene>
    <name evidence="25" type="ORF">A7J15_02900</name>
</gene>
<dbReference type="InterPro" id="IPR052171">
    <property type="entry name" value="NHEJ_LigD"/>
</dbReference>
<dbReference type="Gene3D" id="3.30.1490.70">
    <property type="match status" value="1"/>
</dbReference>
<dbReference type="InterPro" id="IPR016059">
    <property type="entry name" value="DNA_ligase_ATP-dep_CS"/>
</dbReference>
<dbReference type="InterPro" id="IPR012340">
    <property type="entry name" value="NA-bd_OB-fold"/>
</dbReference>
<comment type="cofactor">
    <cofactor evidence="1">
        <name>Mn(2+)</name>
        <dbReference type="ChEBI" id="CHEBI:29035"/>
    </cofactor>
</comment>
<dbReference type="GO" id="GO:0006310">
    <property type="term" value="P:DNA recombination"/>
    <property type="evidence" value="ECO:0007669"/>
    <property type="project" value="UniProtKB-KW"/>
</dbReference>
<evidence type="ECO:0000256" key="5">
    <source>
        <dbReference type="ARBA" id="ARBA00022695"/>
    </source>
</evidence>
<organism evidence="25 26">
    <name type="scientific">Microbacterium sediminis</name>
    <dbReference type="NCBI Taxonomy" id="904291"/>
    <lineage>
        <taxon>Bacteria</taxon>
        <taxon>Bacillati</taxon>
        <taxon>Actinomycetota</taxon>
        <taxon>Actinomycetes</taxon>
        <taxon>Micrococcales</taxon>
        <taxon>Microbacteriaceae</taxon>
        <taxon>Microbacterium</taxon>
    </lineage>
</organism>
<keyword evidence="8" id="KW-0547">Nucleotide-binding</keyword>
<dbReference type="CDD" id="cd04863">
    <property type="entry name" value="MtLigD_Pol_like"/>
    <property type="match status" value="1"/>
</dbReference>
<dbReference type="Gene3D" id="3.30.470.30">
    <property type="entry name" value="DNA ligase/mRNA capping enzyme"/>
    <property type="match status" value="1"/>
</dbReference>
<keyword evidence="18" id="KW-0511">Multifunctional enzyme</keyword>
<dbReference type="GO" id="GO:0003887">
    <property type="term" value="F:DNA-directed DNA polymerase activity"/>
    <property type="evidence" value="ECO:0007669"/>
    <property type="project" value="UniProtKB-KW"/>
</dbReference>
<feature type="compositionally biased region" description="Pro residues" evidence="23">
    <location>
        <begin position="468"/>
        <end position="478"/>
    </location>
</feature>
<comment type="caution">
    <text evidence="25">The sequence shown here is derived from an EMBL/GenBank/DDBJ whole genome shotgun (WGS) entry which is preliminary data.</text>
</comment>
<keyword evidence="9" id="KW-0227">DNA damage</keyword>
<evidence type="ECO:0000259" key="24">
    <source>
        <dbReference type="PROSITE" id="PS50160"/>
    </source>
</evidence>
<dbReference type="NCBIfam" id="TIGR02778">
    <property type="entry name" value="ligD_pol"/>
    <property type="match status" value="1"/>
</dbReference>
<dbReference type="GO" id="GO:0003910">
    <property type="term" value="F:DNA ligase (ATP) activity"/>
    <property type="evidence" value="ECO:0007669"/>
    <property type="project" value="UniProtKB-EC"/>
</dbReference>
<dbReference type="InterPro" id="IPR014144">
    <property type="entry name" value="LigD_PE_domain"/>
</dbReference>
<evidence type="ECO:0000313" key="25">
    <source>
        <dbReference type="EMBL" id="OCG75350.1"/>
    </source>
</evidence>
<evidence type="ECO:0000256" key="16">
    <source>
        <dbReference type="ARBA" id="ARBA00023204"/>
    </source>
</evidence>
<comment type="similarity">
    <text evidence="22">In the N-terminal section; belongs to the LigD polymerase family.</text>
</comment>
<dbReference type="PANTHER" id="PTHR42705">
    <property type="entry name" value="BIFUNCTIONAL NON-HOMOLOGOUS END JOINING PROTEIN LIGD"/>
    <property type="match status" value="1"/>
</dbReference>
<keyword evidence="11" id="KW-0269">Exonuclease</keyword>
<keyword evidence="14" id="KW-0238">DNA-binding</keyword>
<evidence type="ECO:0000256" key="22">
    <source>
        <dbReference type="ARBA" id="ARBA00049990"/>
    </source>
</evidence>
<dbReference type="NCBIfam" id="TIGR02779">
    <property type="entry name" value="NHEJ_ligase_lig"/>
    <property type="match status" value="1"/>
</dbReference>
<reference evidence="25 26" key="1">
    <citation type="submission" date="2016-05" db="EMBL/GenBank/DDBJ databases">
        <authorList>
            <person name="Lavstsen T."/>
            <person name="Jespersen J.S."/>
        </authorList>
    </citation>
    <scope>NUCLEOTIDE SEQUENCE [LARGE SCALE GENOMIC DNA]</scope>
    <source>
        <strain evidence="25 26">YLB-01</strain>
    </source>
</reference>
<evidence type="ECO:0000256" key="21">
    <source>
        <dbReference type="ARBA" id="ARBA00049981"/>
    </source>
</evidence>
<dbReference type="PROSITE" id="PS50160">
    <property type="entry name" value="DNA_LIGASE_A3"/>
    <property type="match status" value="1"/>
</dbReference>
<dbReference type="GO" id="GO:0005524">
    <property type="term" value="F:ATP binding"/>
    <property type="evidence" value="ECO:0007669"/>
    <property type="project" value="UniProtKB-KW"/>
</dbReference>
<dbReference type="GO" id="GO:0006281">
    <property type="term" value="P:DNA repair"/>
    <property type="evidence" value="ECO:0007669"/>
    <property type="project" value="UniProtKB-KW"/>
</dbReference>
<evidence type="ECO:0000256" key="14">
    <source>
        <dbReference type="ARBA" id="ARBA00023125"/>
    </source>
</evidence>
<dbReference type="Pfam" id="PF13298">
    <property type="entry name" value="LigD_N"/>
    <property type="match status" value="1"/>
</dbReference>
<proteinExistence type="inferred from homology"/>
<dbReference type="EMBL" id="LXMD01000013">
    <property type="protein sequence ID" value="OCG75350.1"/>
    <property type="molecule type" value="Genomic_DNA"/>
</dbReference>
<evidence type="ECO:0000256" key="1">
    <source>
        <dbReference type="ARBA" id="ARBA00001936"/>
    </source>
</evidence>
<dbReference type="InterPro" id="IPR014146">
    <property type="entry name" value="LigD_ligase_dom"/>
</dbReference>
<dbReference type="Gene3D" id="2.40.50.140">
    <property type="entry name" value="Nucleic acid-binding proteins"/>
    <property type="match status" value="1"/>
</dbReference>
<dbReference type="SUPFAM" id="SSF56091">
    <property type="entry name" value="DNA ligase/mRNA capping enzyme, catalytic domain"/>
    <property type="match status" value="1"/>
</dbReference>
<keyword evidence="17" id="KW-0464">Manganese</keyword>
<dbReference type="CDD" id="cd07906">
    <property type="entry name" value="Adenylation_DNA_ligase_LigD_LigC"/>
    <property type="match status" value="1"/>
</dbReference>
<dbReference type="InterPro" id="IPR033649">
    <property type="entry name" value="MtLigD_Pol-like"/>
</dbReference>
<dbReference type="GO" id="GO:0004527">
    <property type="term" value="F:exonuclease activity"/>
    <property type="evidence" value="ECO:0007669"/>
    <property type="project" value="UniProtKB-KW"/>
</dbReference>
<comment type="catalytic activity">
    <reaction evidence="20">
        <text>ATP + (deoxyribonucleotide)n-3'-hydroxyl + 5'-phospho-(deoxyribonucleotide)m = (deoxyribonucleotide)n+m + AMP + diphosphate.</text>
        <dbReference type="EC" id="6.5.1.1"/>
    </reaction>
</comment>
<dbReference type="Pfam" id="PF04679">
    <property type="entry name" value="DNA_ligase_A_C"/>
    <property type="match status" value="1"/>
</dbReference>
<dbReference type="Proteomes" id="UP000093355">
    <property type="component" value="Unassembled WGS sequence"/>
</dbReference>
<evidence type="ECO:0000256" key="4">
    <source>
        <dbReference type="ARBA" id="ARBA00022679"/>
    </source>
</evidence>
<sequence length="810" mass="88709">MAGGEGAAQTVRVGSRRVRITNLDKVVYPETGTTKGEVIGYYSRIAPLLLPHLADRPVTRKRWVDGVGTADDPAPSFFAKDLEAGAPDWIPRRRIEHSTGAKEYPIVEETAALVYLAQVASLELHVPQWTFDARGERRGPNRLVLDLDPGPGVGLPECAEVARWARSILGGMGLEPLPVTSGSKGIHLYAALPGDQSSDAISAVARELARALEADHPDLVVSTMSKAARPGKVFVDWSQNNGKKTTVSPYSLRGRARPWVAAPRTWEELDDPDLRHLLLDEVLERAERIGDPLAPPVPRGEGPLASYIAKRRADRTPEPVPESARPDGTEHGNRFVIQEHHATRLHWDVRLERDGVLVNWAVPKGIPSTTTKNNLAVQTENHPIEYLDFHGVIPKGQYGAGVMTIWDAGTYETHKWRDDEIIVTLTGREDGPLGGPVRVALIRTDGQGEKSSWLLHRTKTDALGAPQPDGPPVVPWSEPPLDEPAAPPADDRFAPMLAVAGTAPAARDLIRRGGDPWVEFKWDGVRAVAHWSGGVLRLRARSGTDITLRYPELSNPGAARIDADEAVLDGEIVALDAAGRPSFSRLQERMHLTRAMDIQRVAPRVPVRLYLFDALEVDGRDLTGRPLSERRAALERVAADPGAAIDVPPVADDLDVALETARRLDLEGVVVKDPRSPYRRGVRSEEWLKLKLTRTQSVVIGGINPGQGNREGTIGSLLLGIPDGDRLRYVGKVGTGFGERELRRLQDLLRPVGDSPFAEVPRPQARLARWVAPEHVAEVEFSEWTPGGNLRHPRWRGLRPDLTPGDVVAE</sequence>
<feature type="region of interest" description="Disordered" evidence="23">
    <location>
        <begin position="311"/>
        <end position="331"/>
    </location>
</feature>
<evidence type="ECO:0000256" key="15">
    <source>
        <dbReference type="ARBA" id="ARBA00023172"/>
    </source>
</evidence>
<evidence type="ECO:0000256" key="17">
    <source>
        <dbReference type="ARBA" id="ARBA00023211"/>
    </source>
</evidence>
<keyword evidence="7" id="KW-0479">Metal-binding</keyword>
<evidence type="ECO:0000256" key="18">
    <source>
        <dbReference type="ARBA" id="ARBA00023268"/>
    </source>
</evidence>
<keyword evidence="3 25" id="KW-0436">Ligase</keyword>
<evidence type="ECO:0000256" key="10">
    <source>
        <dbReference type="ARBA" id="ARBA00022801"/>
    </source>
</evidence>
<dbReference type="Pfam" id="PF01068">
    <property type="entry name" value="DNA_ligase_A_M"/>
    <property type="match status" value="1"/>
</dbReference>
<evidence type="ECO:0000256" key="13">
    <source>
        <dbReference type="ARBA" id="ARBA00022932"/>
    </source>
</evidence>
<keyword evidence="15" id="KW-0233">DNA recombination</keyword>
<evidence type="ECO:0000256" key="20">
    <source>
        <dbReference type="ARBA" id="ARBA00034003"/>
    </source>
</evidence>
<evidence type="ECO:0000256" key="2">
    <source>
        <dbReference type="ARBA" id="ARBA00012727"/>
    </source>
</evidence>
<dbReference type="NCBIfam" id="NF007210">
    <property type="entry name" value="PRK09632.1"/>
    <property type="match status" value="1"/>
</dbReference>
<evidence type="ECO:0000256" key="12">
    <source>
        <dbReference type="ARBA" id="ARBA00022840"/>
    </source>
</evidence>
<comment type="similarity">
    <text evidence="21">In the C-terminal section; belongs to the ATP-dependent DNA ligase family.</text>
</comment>
<dbReference type="CDD" id="cd07971">
    <property type="entry name" value="OBF_DNA_ligase_LigD"/>
    <property type="match status" value="1"/>
</dbReference>
<dbReference type="AlphaFoldDB" id="A0A1B9NFJ2"/>
<keyword evidence="26" id="KW-1185">Reference proteome</keyword>
<evidence type="ECO:0000256" key="23">
    <source>
        <dbReference type="SAM" id="MobiDB-lite"/>
    </source>
</evidence>
<feature type="domain" description="ATP-dependent DNA ligase family profile" evidence="24">
    <location>
        <begin position="604"/>
        <end position="723"/>
    </location>
</feature>
<accession>A0A1B9NFJ2</accession>
<dbReference type="PANTHER" id="PTHR42705:SF2">
    <property type="entry name" value="BIFUNCTIONAL NON-HOMOLOGOUS END JOINING PROTEIN LIGD"/>
    <property type="match status" value="1"/>
</dbReference>
<keyword evidence="4" id="KW-0808">Transferase</keyword>
<dbReference type="GO" id="GO:0003677">
    <property type="term" value="F:DNA binding"/>
    <property type="evidence" value="ECO:0007669"/>
    <property type="project" value="UniProtKB-KW"/>
</dbReference>
<dbReference type="NCBIfam" id="TIGR02777">
    <property type="entry name" value="LigD_PE_dom"/>
    <property type="match status" value="1"/>
</dbReference>
<dbReference type="InterPro" id="IPR012310">
    <property type="entry name" value="DNA_ligase_ATP-dep_cent"/>
</dbReference>
<name>A0A1B9NFJ2_9MICO</name>
<keyword evidence="10" id="KW-0378">Hydrolase</keyword>
<dbReference type="STRING" id="904291.A7J15_02900"/>
<evidence type="ECO:0000256" key="11">
    <source>
        <dbReference type="ARBA" id="ARBA00022839"/>
    </source>
</evidence>
<dbReference type="Gene3D" id="3.90.920.10">
    <property type="entry name" value="DNA primase, PRIM domain"/>
    <property type="match status" value="1"/>
</dbReference>
<evidence type="ECO:0000256" key="7">
    <source>
        <dbReference type="ARBA" id="ARBA00022723"/>
    </source>
</evidence>
<dbReference type="SUPFAM" id="SSF50249">
    <property type="entry name" value="Nucleic acid-binding proteins"/>
    <property type="match status" value="1"/>
</dbReference>
<keyword evidence="6" id="KW-0540">Nuclease</keyword>
<evidence type="ECO:0000256" key="3">
    <source>
        <dbReference type="ARBA" id="ARBA00022598"/>
    </source>
</evidence>
<evidence type="ECO:0000256" key="9">
    <source>
        <dbReference type="ARBA" id="ARBA00022763"/>
    </source>
</evidence>
<dbReference type="InterPro" id="IPR012309">
    <property type="entry name" value="DNA_ligase_ATP-dep_C"/>
</dbReference>
<keyword evidence="13" id="KW-0239">DNA-directed DNA polymerase</keyword>